<protein>
    <submittedName>
        <fullName evidence="2">Phage small terminase subunit</fullName>
    </submittedName>
</protein>
<dbReference type="EMBL" id="FNAP01000026">
    <property type="protein sequence ID" value="SDF04629.1"/>
    <property type="molecule type" value="Genomic_DNA"/>
</dbReference>
<evidence type="ECO:0000256" key="1">
    <source>
        <dbReference type="SAM" id="MobiDB-lite"/>
    </source>
</evidence>
<dbReference type="OrthoDB" id="8562788at2"/>
<evidence type="ECO:0000313" key="3">
    <source>
        <dbReference type="Proteomes" id="UP000199412"/>
    </source>
</evidence>
<organism evidence="2 3">
    <name type="scientific">Rhodospira trueperi</name>
    <dbReference type="NCBI Taxonomy" id="69960"/>
    <lineage>
        <taxon>Bacteria</taxon>
        <taxon>Pseudomonadati</taxon>
        <taxon>Pseudomonadota</taxon>
        <taxon>Alphaproteobacteria</taxon>
        <taxon>Rhodospirillales</taxon>
        <taxon>Rhodospirillaceae</taxon>
        <taxon>Rhodospira</taxon>
    </lineage>
</organism>
<keyword evidence="3" id="KW-1185">Reference proteome</keyword>
<evidence type="ECO:0000313" key="2">
    <source>
        <dbReference type="EMBL" id="SDF04629.1"/>
    </source>
</evidence>
<reference evidence="3" key="1">
    <citation type="submission" date="2016-10" db="EMBL/GenBank/DDBJ databases">
        <authorList>
            <person name="Varghese N."/>
            <person name="Submissions S."/>
        </authorList>
    </citation>
    <scope>NUCLEOTIDE SEQUENCE [LARGE SCALE GENOMIC DNA]</scope>
    <source>
        <strain evidence="3">ATCC 700224</strain>
    </source>
</reference>
<dbReference type="Proteomes" id="UP000199412">
    <property type="component" value="Unassembled WGS sequence"/>
</dbReference>
<dbReference type="AlphaFoldDB" id="A0A1G7HX11"/>
<proteinExistence type="predicted"/>
<dbReference type="GO" id="GO:0003677">
    <property type="term" value="F:DNA binding"/>
    <property type="evidence" value="ECO:0007669"/>
    <property type="project" value="InterPro"/>
</dbReference>
<dbReference type="STRING" id="69960.SAMN05421720_1269"/>
<dbReference type="Pfam" id="PF05944">
    <property type="entry name" value="Phage_term_smal"/>
    <property type="match status" value="1"/>
</dbReference>
<feature type="region of interest" description="Disordered" evidence="1">
    <location>
        <begin position="21"/>
        <end position="41"/>
    </location>
</feature>
<name>A0A1G7HX11_9PROT</name>
<dbReference type="GO" id="GO:0004519">
    <property type="term" value="F:endonuclease activity"/>
    <property type="evidence" value="ECO:0007669"/>
    <property type="project" value="InterPro"/>
</dbReference>
<dbReference type="InterPro" id="IPR010270">
    <property type="entry name" value="Phage_P2_GpM"/>
</dbReference>
<gene>
    <name evidence="2" type="ORF">SAMN05421720_1269</name>
</gene>
<dbReference type="RefSeq" id="WP_143027257.1">
    <property type="nucleotide sequence ID" value="NZ_FNAP01000026.1"/>
</dbReference>
<sequence>MATPAQIARARSLALADAARAHAAGSPAGPAPAGPAPAAGSGLDRMLAQLKRDRDQLRGIQSMVARAEAKRELMPDYMPYVDGVLEADTGRQDPVVVHMMIWALDVGDHATMLRLAGYVIRHGLAMPEGFERPPAAWLVEELARVAMDDPAALPHLDDALRLTSDMDMHDPIRAKALRVLGEAVLGTDPALAVERLERALAYDPKVGARKALDAARKAAAQAAESDPEDAETP</sequence>
<accession>A0A1G7HX11</accession>